<keyword evidence="3" id="KW-1185">Reference proteome</keyword>
<sequence>MYAKFRSTHHNEVHKSIVACVSDHLQTSTTNLNFLFLGRSISMSLTCSRFLDSSDISNILGLQLSAYDSRELSVSLDLVLCNGV</sequence>
<organism evidence="1">
    <name type="scientific">Physcomitrium patens</name>
    <name type="common">Spreading-leaved earth moss</name>
    <name type="synonym">Physcomitrella patens</name>
    <dbReference type="NCBI Taxonomy" id="3218"/>
    <lineage>
        <taxon>Eukaryota</taxon>
        <taxon>Viridiplantae</taxon>
        <taxon>Streptophyta</taxon>
        <taxon>Embryophyta</taxon>
        <taxon>Bryophyta</taxon>
        <taxon>Bryophytina</taxon>
        <taxon>Bryopsida</taxon>
        <taxon>Funariidae</taxon>
        <taxon>Funariales</taxon>
        <taxon>Funariaceae</taxon>
        <taxon>Physcomitrium</taxon>
    </lineage>
</organism>
<protein>
    <submittedName>
        <fullName evidence="1 2">Uncharacterized protein</fullName>
    </submittedName>
</protein>
<reference evidence="1 3" key="2">
    <citation type="journal article" date="2018" name="Plant J.">
        <title>The Physcomitrella patens chromosome-scale assembly reveals moss genome structure and evolution.</title>
        <authorList>
            <person name="Lang D."/>
            <person name="Ullrich K.K."/>
            <person name="Murat F."/>
            <person name="Fuchs J."/>
            <person name="Jenkins J."/>
            <person name="Haas F.B."/>
            <person name="Piednoel M."/>
            <person name="Gundlach H."/>
            <person name="Van Bel M."/>
            <person name="Meyberg R."/>
            <person name="Vives C."/>
            <person name="Morata J."/>
            <person name="Symeonidi A."/>
            <person name="Hiss M."/>
            <person name="Muchero W."/>
            <person name="Kamisugi Y."/>
            <person name="Saleh O."/>
            <person name="Blanc G."/>
            <person name="Decker E.L."/>
            <person name="van Gessel N."/>
            <person name="Grimwood J."/>
            <person name="Hayes R.D."/>
            <person name="Graham S.W."/>
            <person name="Gunter L.E."/>
            <person name="McDaniel S.F."/>
            <person name="Hoernstein S.N.W."/>
            <person name="Larsson A."/>
            <person name="Li F.W."/>
            <person name="Perroud P.F."/>
            <person name="Phillips J."/>
            <person name="Ranjan P."/>
            <person name="Rokshar D.S."/>
            <person name="Rothfels C.J."/>
            <person name="Schneider L."/>
            <person name="Shu S."/>
            <person name="Stevenson D.W."/>
            <person name="Thummler F."/>
            <person name="Tillich M."/>
            <person name="Villarreal Aguilar J.C."/>
            <person name="Widiez T."/>
            <person name="Wong G.K."/>
            <person name="Wymore A."/>
            <person name="Zhang Y."/>
            <person name="Zimmer A.D."/>
            <person name="Quatrano R.S."/>
            <person name="Mayer K.F.X."/>
            <person name="Goodstein D."/>
            <person name="Casacuberta J.M."/>
            <person name="Vandepoele K."/>
            <person name="Reski R."/>
            <person name="Cuming A.C."/>
            <person name="Tuskan G.A."/>
            <person name="Maumus F."/>
            <person name="Salse J."/>
            <person name="Schmutz J."/>
            <person name="Rensing S.A."/>
        </authorList>
    </citation>
    <scope>NUCLEOTIDE SEQUENCE [LARGE SCALE GENOMIC DNA]</scope>
    <source>
        <strain evidence="2 3">cv. Gransden 2004</strain>
    </source>
</reference>
<dbReference type="AlphaFoldDB" id="A0A2K1JKN9"/>
<dbReference type="EMBL" id="ABEU02000013">
    <property type="protein sequence ID" value="PNR42089.1"/>
    <property type="molecule type" value="Genomic_DNA"/>
</dbReference>
<gene>
    <name evidence="1" type="ORF">PHYPA_016918</name>
</gene>
<dbReference type="EnsemblPlants" id="Pp3c13_3296V3.1">
    <property type="protein sequence ID" value="PAC:32932234.CDS.1"/>
    <property type="gene ID" value="Pp3c13_3296"/>
</dbReference>
<dbReference type="InParanoid" id="A0A2K1JKN9"/>
<evidence type="ECO:0000313" key="2">
    <source>
        <dbReference type="EnsemblPlants" id="PAC:32932234.CDS.1"/>
    </source>
</evidence>
<evidence type="ECO:0000313" key="1">
    <source>
        <dbReference type="EMBL" id="PNR42089.1"/>
    </source>
</evidence>
<reference evidence="1 3" key="1">
    <citation type="journal article" date="2008" name="Science">
        <title>The Physcomitrella genome reveals evolutionary insights into the conquest of land by plants.</title>
        <authorList>
            <person name="Rensing S."/>
            <person name="Lang D."/>
            <person name="Zimmer A."/>
            <person name="Terry A."/>
            <person name="Salamov A."/>
            <person name="Shapiro H."/>
            <person name="Nishiyama T."/>
            <person name="Perroud P.-F."/>
            <person name="Lindquist E."/>
            <person name="Kamisugi Y."/>
            <person name="Tanahashi T."/>
            <person name="Sakakibara K."/>
            <person name="Fujita T."/>
            <person name="Oishi K."/>
            <person name="Shin-I T."/>
            <person name="Kuroki Y."/>
            <person name="Toyoda A."/>
            <person name="Suzuki Y."/>
            <person name="Hashimoto A."/>
            <person name="Yamaguchi K."/>
            <person name="Sugano A."/>
            <person name="Kohara Y."/>
            <person name="Fujiyama A."/>
            <person name="Anterola A."/>
            <person name="Aoki S."/>
            <person name="Ashton N."/>
            <person name="Barbazuk W.B."/>
            <person name="Barker E."/>
            <person name="Bennetzen J."/>
            <person name="Bezanilla M."/>
            <person name="Blankenship R."/>
            <person name="Cho S.H."/>
            <person name="Dutcher S."/>
            <person name="Estelle M."/>
            <person name="Fawcett J.A."/>
            <person name="Gundlach H."/>
            <person name="Hanada K."/>
            <person name="Heyl A."/>
            <person name="Hicks K.A."/>
            <person name="Hugh J."/>
            <person name="Lohr M."/>
            <person name="Mayer K."/>
            <person name="Melkozernov A."/>
            <person name="Murata T."/>
            <person name="Nelson D."/>
            <person name="Pils B."/>
            <person name="Prigge M."/>
            <person name="Reiss B."/>
            <person name="Renner T."/>
            <person name="Rombauts S."/>
            <person name="Rushton P."/>
            <person name="Sanderfoot A."/>
            <person name="Schween G."/>
            <person name="Shiu S.-H."/>
            <person name="Stueber K."/>
            <person name="Theodoulou F.L."/>
            <person name="Tu H."/>
            <person name="Van de Peer Y."/>
            <person name="Verrier P.J."/>
            <person name="Waters E."/>
            <person name="Wood A."/>
            <person name="Yang L."/>
            <person name="Cove D."/>
            <person name="Cuming A."/>
            <person name="Hasebe M."/>
            <person name="Lucas S."/>
            <person name="Mishler D.B."/>
            <person name="Reski R."/>
            <person name="Grigoriev I."/>
            <person name="Quatrano R.S."/>
            <person name="Boore J.L."/>
        </authorList>
    </citation>
    <scope>NUCLEOTIDE SEQUENCE [LARGE SCALE GENOMIC DNA]</scope>
    <source>
        <strain evidence="2 3">cv. Gransden 2004</strain>
    </source>
</reference>
<accession>A0A2K1JKN9</accession>
<dbReference type="Gramene" id="Pp3c13_3296V3.1">
    <property type="protein sequence ID" value="PAC:32932234.CDS.1"/>
    <property type="gene ID" value="Pp3c13_3296"/>
</dbReference>
<reference evidence="2" key="3">
    <citation type="submission" date="2020-12" db="UniProtKB">
        <authorList>
            <consortium name="EnsemblPlants"/>
        </authorList>
    </citation>
    <scope>IDENTIFICATION</scope>
</reference>
<proteinExistence type="predicted"/>
<evidence type="ECO:0000313" key="3">
    <source>
        <dbReference type="Proteomes" id="UP000006727"/>
    </source>
</evidence>
<dbReference type="Proteomes" id="UP000006727">
    <property type="component" value="Chromosome 13"/>
</dbReference>
<name>A0A2K1JKN9_PHYPA</name>